<feature type="chain" id="PRO_5047465045" evidence="1">
    <location>
        <begin position="20"/>
        <end position="235"/>
    </location>
</feature>
<dbReference type="Proteomes" id="UP000819052">
    <property type="component" value="Unassembled WGS sequence"/>
</dbReference>
<comment type="caution">
    <text evidence="2">The sequence shown here is derived from an EMBL/GenBank/DDBJ whole genome shotgun (WGS) entry which is preliminary data.</text>
</comment>
<evidence type="ECO:0000313" key="2">
    <source>
        <dbReference type="EMBL" id="NHZ42076.1"/>
    </source>
</evidence>
<sequence>MRWNLLALALAGWQGQAAATAIPMREAAKFSDKMSCTIDGAATFSASGAQVRITRLGAVEGPAVLSFGLGMTAASNGQTHEIDTGAIELPAKEGHYQFPRPGQDGAWSSVYRIRNGANAVVEDYTGKAWWQFYGVAAQGAQARLMLDIDRLNELELGRRYGRPLRFNMSGQFRFNAAWAAGVDGKLAQACRAATPWSIPAAAPAVDARRDPAACGVRQHLVECAFEVYLELPYRR</sequence>
<protein>
    <submittedName>
        <fullName evidence="2">Uncharacterized protein</fullName>
    </submittedName>
</protein>
<proteinExistence type="predicted"/>
<evidence type="ECO:0000313" key="3">
    <source>
        <dbReference type="Proteomes" id="UP000819052"/>
    </source>
</evidence>
<dbReference type="RefSeq" id="WP_167077818.1">
    <property type="nucleotide sequence ID" value="NZ_VVIW01000010.1"/>
</dbReference>
<gene>
    <name evidence="2" type="ORF">F1609_18155</name>
</gene>
<accession>A0ABX0MDL8</accession>
<feature type="signal peptide" evidence="1">
    <location>
        <begin position="1"/>
        <end position="19"/>
    </location>
</feature>
<keyword evidence="1" id="KW-0732">Signal</keyword>
<organism evidence="2 3">
    <name type="scientific">Massilia aquatica</name>
    <dbReference type="NCBI Taxonomy" id="2609000"/>
    <lineage>
        <taxon>Bacteria</taxon>
        <taxon>Pseudomonadati</taxon>
        <taxon>Pseudomonadota</taxon>
        <taxon>Betaproteobacteria</taxon>
        <taxon>Burkholderiales</taxon>
        <taxon>Oxalobacteraceae</taxon>
        <taxon>Telluria group</taxon>
        <taxon>Massilia</taxon>
    </lineage>
</organism>
<name>A0ABX0MDL8_9BURK</name>
<evidence type="ECO:0000256" key="1">
    <source>
        <dbReference type="SAM" id="SignalP"/>
    </source>
</evidence>
<reference evidence="2 3" key="1">
    <citation type="submission" date="2019-09" db="EMBL/GenBank/DDBJ databases">
        <title>Taxonomy of Antarctic Massilia spp.: description of Massilia rubra sp. nov., Massilia aquatica sp. nov., Massilia mucilaginosa sp. nov., Massilia frigida sp. nov. isolated from streams, lakes and regoliths.</title>
        <authorList>
            <person name="Holochova P."/>
            <person name="Sedlacek I."/>
            <person name="Kralova S."/>
            <person name="Maslanova I."/>
            <person name="Busse H.-J."/>
            <person name="Stankova E."/>
            <person name="Vrbovska V."/>
            <person name="Kovarovic V."/>
            <person name="Bartak M."/>
            <person name="Svec P."/>
            <person name="Pantucek R."/>
        </authorList>
    </citation>
    <scope>NUCLEOTIDE SEQUENCE [LARGE SCALE GENOMIC DNA]</scope>
    <source>
        <strain evidence="2 3">CCM 8693</strain>
    </source>
</reference>
<dbReference type="EMBL" id="VVIW01000010">
    <property type="protein sequence ID" value="NHZ42076.1"/>
    <property type="molecule type" value="Genomic_DNA"/>
</dbReference>
<keyword evidence="3" id="KW-1185">Reference proteome</keyword>